<gene>
    <name evidence="2" type="ORF">FOL47_003917</name>
</gene>
<accession>A0A7J6M5I3</accession>
<name>A0A7J6M5I3_PERCH</name>
<proteinExistence type="predicted"/>
<sequence length="237" mass="26257">MSVVCSDELVAMQPPEPEAARAMPIDEVRARRRQMKNREFRQYLVDAGLVEAIVKMFVGLLEADQLPHLDDNRPETHAEMGSTILTVEALEAENEELKRSIEELEGKIPQLNESIFIAKIDRTASQWWTAVTAKTTNATATTLTPKEIIAVLQPVGDALEKVKKSDDLTKEDVMGFIRALAGGDNEVDVVEVTLKWATFLSPPAEGQVAEAPDSEAVSSWWGAFFDWKMAKDSSEQA</sequence>
<dbReference type="Proteomes" id="UP000591131">
    <property type="component" value="Unassembled WGS sequence"/>
</dbReference>
<organism evidence="2 3">
    <name type="scientific">Perkinsus chesapeaki</name>
    <name type="common">Clam parasite</name>
    <name type="synonym">Perkinsus andrewsi</name>
    <dbReference type="NCBI Taxonomy" id="330153"/>
    <lineage>
        <taxon>Eukaryota</taxon>
        <taxon>Sar</taxon>
        <taxon>Alveolata</taxon>
        <taxon>Perkinsozoa</taxon>
        <taxon>Perkinsea</taxon>
        <taxon>Perkinsida</taxon>
        <taxon>Perkinsidae</taxon>
        <taxon>Perkinsus</taxon>
    </lineage>
</organism>
<evidence type="ECO:0000313" key="3">
    <source>
        <dbReference type="Proteomes" id="UP000591131"/>
    </source>
</evidence>
<dbReference type="AlphaFoldDB" id="A0A7J6M5I3"/>
<keyword evidence="3" id="KW-1185">Reference proteome</keyword>
<comment type="caution">
    <text evidence="2">The sequence shown here is derived from an EMBL/GenBank/DDBJ whole genome shotgun (WGS) entry which is preliminary data.</text>
</comment>
<dbReference type="EMBL" id="JAAPAO010000226">
    <property type="protein sequence ID" value="KAF4666777.1"/>
    <property type="molecule type" value="Genomic_DNA"/>
</dbReference>
<feature type="coiled-coil region" evidence="1">
    <location>
        <begin position="87"/>
        <end position="114"/>
    </location>
</feature>
<evidence type="ECO:0000256" key="1">
    <source>
        <dbReference type="SAM" id="Coils"/>
    </source>
</evidence>
<evidence type="ECO:0000313" key="2">
    <source>
        <dbReference type="EMBL" id="KAF4666777.1"/>
    </source>
</evidence>
<keyword evidence="1" id="KW-0175">Coiled coil</keyword>
<dbReference type="OrthoDB" id="365041at2759"/>
<reference evidence="2 3" key="1">
    <citation type="submission" date="2020-04" db="EMBL/GenBank/DDBJ databases">
        <title>Perkinsus chesapeaki whole genome sequence.</title>
        <authorList>
            <person name="Bogema D.R."/>
        </authorList>
    </citation>
    <scope>NUCLEOTIDE SEQUENCE [LARGE SCALE GENOMIC DNA]</scope>
    <source>
        <strain evidence="2">ATCC PRA-425</strain>
    </source>
</reference>
<protein>
    <submittedName>
        <fullName evidence="2">Uncharacterized protein</fullName>
    </submittedName>
</protein>